<dbReference type="Proteomes" id="UP001140091">
    <property type="component" value="Unassembled WGS sequence"/>
</dbReference>
<dbReference type="GO" id="GO:0016485">
    <property type="term" value="P:protein processing"/>
    <property type="evidence" value="ECO:0007669"/>
    <property type="project" value="TreeGrafter"/>
</dbReference>
<comment type="function">
    <text evidence="11">Required for selective autophagic degradation of the nucleus (nucleophagy) as well as for mitophagy which contributes to regulate mitochondrial quantity and quality by eliminating the mitochondria to a basal level to fulfill cellular energy requirements and preventing excess ROS production.</text>
</comment>
<dbReference type="EC" id="3.4.22.-" evidence="11"/>
<dbReference type="GO" id="GO:0019786">
    <property type="term" value="F:protein-phosphatidylethanolamide deconjugating activity"/>
    <property type="evidence" value="ECO:0007669"/>
    <property type="project" value="InterPro"/>
</dbReference>
<evidence type="ECO:0000256" key="8">
    <source>
        <dbReference type="ARBA" id="ARBA00022927"/>
    </source>
</evidence>
<keyword evidence="3" id="KW-0813">Transport</keyword>
<dbReference type="OrthoDB" id="2960936at2759"/>
<evidence type="ECO:0000313" key="15">
    <source>
        <dbReference type="Proteomes" id="UP001140091"/>
    </source>
</evidence>
<dbReference type="Pfam" id="PF03416">
    <property type="entry name" value="Peptidase_C54"/>
    <property type="match status" value="1"/>
</dbReference>
<keyword evidence="15" id="KW-1185">Reference proteome</keyword>
<feature type="non-terminal residue" evidence="14">
    <location>
        <position position="364"/>
    </location>
</feature>
<keyword evidence="9" id="KW-0072">Autophagy</keyword>
<evidence type="ECO:0000256" key="1">
    <source>
        <dbReference type="ARBA" id="ARBA00004329"/>
    </source>
</evidence>
<evidence type="ECO:0000256" key="3">
    <source>
        <dbReference type="ARBA" id="ARBA00022448"/>
    </source>
</evidence>
<feature type="region of interest" description="Disordered" evidence="12">
    <location>
        <begin position="245"/>
        <end position="271"/>
    </location>
</feature>
<reference evidence="14" key="1">
    <citation type="submission" date="2022-06" db="EMBL/GenBank/DDBJ databases">
        <title>Genome Sequence of Candolleomyces eurysporus.</title>
        <authorList>
            <person name="Buettner E."/>
        </authorList>
    </citation>
    <scope>NUCLEOTIDE SEQUENCE</scope>
    <source>
        <strain evidence="14">VTCC 930004</strain>
    </source>
</reference>
<dbReference type="GO" id="GO:0005634">
    <property type="term" value="C:nucleus"/>
    <property type="evidence" value="ECO:0007669"/>
    <property type="project" value="UniProtKB-SubCell"/>
</dbReference>
<keyword evidence="6 11" id="KW-0378">Hydrolase</keyword>
<evidence type="ECO:0000256" key="6">
    <source>
        <dbReference type="ARBA" id="ARBA00022801"/>
    </source>
</evidence>
<dbReference type="GO" id="GO:0034727">
    <property type="term" value="P:piecemeal microautophagy of the nucleus"/>
    <property type="evidence" value="ECO:0007669"/>
    <property type="project" value="TreeGrafter"/>
</dbReference>
<evidence type="ECO:0000256" key="5">
    <source>
        <dbReference type="ARBA" id="ARBA00022670"/>
    </source>
</evidence>
<accession>A0A9W8IYS4</accession>
<evidence type="ECO:0000256" key="9">
    <source>
        <dbReference type="ARBA" id="ARBA00023006"/>
    </source>
</evidence>
<sequence>MIRTVQSLLANALVRVHLGRDWRKPSDPALTSHYAAYVQILTWFLDTPAGEAPFSVHRISLAGKGQGKPIGQWFGPSEAAGALKALVNAYPLAGIGIATAVDGLVHQPDVYAASHANPLETGSSKISQAWGNRPVLVLIEVRPGVDSVNPIYYDNLKALFTFPQSVGIAGARKMFIARGRPRDSYYFVASQADKLFYLDPSILKSSILLRPLQNTARDEKNDTAEVDGGRDCGVEALKVRRIVQEVPPEQYEEQPTQSAGSSGSHHQFDPRKLEESMLDSAQLHYCTAYTTAELQTFHCDSFREIPLSGLDPSMLIGFLCKNEEEWMDLKRRVAELPGFICILQDERPSDRELSLQDEPTRVLD</sequence>
<evidence type="ECO:0000256" key="7">
    <source>
        <dbReference type="ARBA" id="ARBA00022807"/>
    </source>
</evidence>
<dbReference type="InterPro" id="IPR005078">
    <property type="entry name" value="Peptidase_C54"/>
</dbReference>
<dbReference type="SUPFAM" id="SSF54001">
    <property type="entry name" value="Cysteine proteinases"/>
    <property type="match status" value="1"/>
</dbReference>
<dbReference type="GO" id="GO:0000045">
    <property type="term" value="P:autophagosome assembly"/>
    <property type="evidence" value="ECO:0007669"/>
    <property type="project" value="TreeGrafter"/>
</dbReference>
<comment type="similarity">
    <text evidence="2 11">Belongs to the peptidase C54 family.</text>
</comment>
<dbReference type="GO" id="GO:0000423">
    <property type="term" value="P:mitophagy"/>
    <property type="evidence" value="ECO:0007669"/>
    <property type="project" value="TreeGrafter"/>
</dbReference>
<evidence type="ECO:0000256" key="10">
    <source>
        <dbReference type="ARBA" id="ARBA00029362"/>
    </source>
</evidence>
<keyword evidence="8" id="KW-0653">Protein transport</keyword>
<comment type="caution">
    <text evidence="14">The sequence shown here is derived from an EMBL/GenBank/DDBJ whole genome shotgun (WGS) entry which is preliminary data.</text>
</comment>
<evidence type="ECO:0000256" key="12">
    <source>
        <dbReference type="SAM" id="MobiDB-lite"/>
    </source>
</evidence>
<gene>
    <name evidence="14" type="ORF">H1R20_g11680</name>
</gene>
<keyword evidence="5 11" id="KW-0645">Protease</keyword>
<keyword evidence="7" id="KW-0788">Thiol protease</keyword>
<protein>
    <recommendedName>
        <fullName evidence="11">Cysteine protease</fullName>
        <ecNumber evidence="11">3.4.22.-</ecNumber>
    </recommendedName>
</protein>
<evidence type="ECO:0000259" key="13">
    <source>
        <dbReference type="Pfam" id="PF03416"/>
    </source>
</evidence>
<evidence type="ECO:0000256" key="11">
    <source>
        <dbReference type="RuleBase" id="RU363115"/>
    </source>
</evidence>
<name>A0A9W8IYS4_9AGAR</name>
<keyword evidence="11" id="KW-0539">Nucleus</keyword>
<dbReference type="PANTHER" id="PTHR22624">
    <property type="entry name" value="CYSTEINE PROTEASE ATG4"/>
    <property type="match status" value="1"/>
</dbReference>
<keyword evidence="4 11" id="KW-0963">Cytoplasm</keyword>
<organism evidence="14 15">
    <name type="scientific">Candolleomyces eurysporus</name>
    <dbReference type="NCBI Taxonomy" id="2828524"/>
    <lineage>
        <taxon>Eukaryota</taxon>
        <taxon>Fungi</taxon>
        <taxon>Dikarya</taxon>
        <taxon>Basidiomycota</taxon>
        <taxon>Agaricomycotina</taxon>
        <taxon>Agaricomycetes</taxon>
        <taxon>Agaricomycetidae</taxon>
        <taxon>Agaricales</taxon>
        <taxon>Agaricineae</taxon>
        <taxon>Psathyrellaceae</taxon>
        <taxon>Candolleomyces</taxon>
    </lineage>
</organism>
<dbReference type="GO" id="GO:0035973">
    <property type="term" value="P:aggrephagy"/>
    <property type="evidence" value="ECO:0007669"/>
    <property type="project" value="TreeGrafter"/>
</dbReference>
<dbReference type="AlphaFoldDB" id="A0A9W8IYS4"/>
<dbReference type="GO" id="GO:0015031">
    <property type="term" value="P:protein transport"/>
    <property type="evidence" value="ECO:0007669"/>
    <property type="project" value="UniProtKB-KW"/>
</dbReference>
<proteinExistence type="inferred from homology"/>
<dbReference type="InterPro" id="IPR038765">
    <property type="entry name" value="Papain-like_cys_pep_sf"/>
</dbReference>
<feature type="compositionally biased region" description="Low complexity" evidence="12">
    <location>
        <begin position="245"/>
        <end position="257"/>
    </location>
</feature>
<feature type="domain" description="Peptidase C54 catalytic" evidence="13">
    <location>
        <begin position="1"/>
        <end position="331"/>
    </location>
</feature>
<dbReference type="EMBL" id="JANBPK010001189">
    <property type="protein sequence ID" value="KAJ2925381.1"/>
    <property type="molecule type" value="Genomic_DNA"/>
</dbReference>
<dbReference type="PANTHER" id="PTHR22624:SF49">
    <property type="entry name" value="CYSTEINE PROTEASE"/>
    <property type="match status" value="1"/>
</dbReference>
<comment type="catalytic activity">
    <reaction evidence="10">
        <text>[protein]-C-terminal L-amino acid-glycyl-phosphatidylethanolamide + H2O = [protein]-C-terminal L-amino acid-glycine + a 1,2-diacyl-sn-glycero-3-phosphoethanolamine</text>
        <dbReference type="Rhea" id="RHEA:67548"/>
        <dbReference type="Rhea" id="RHEA-COMP:17323"/>
        <dbReference type="Rhea" id="RHEA-COMP:17324"/>
        <dbReference type="ChEBI" id="CHEBI:15377"/>
        <dbReference type="ChEBI" id="CHEBI:64612"/>
        <dbReference type="ChEBI" id="CHEBI:172940"/>
        <dbReference type="ChEBI" id="CHEBI:172941"/>
    </reaction>
    <physiologicalReaction direction="left-to-right" evidence="10">
        <dbReference type="Rhea" id="RHEA:67549"/>
    </physiologicalReaction>
</comment>
<dbReference type="GO" id="GO:0004197">
    <property type="term" value="F:cysteine-type endopeptidase activity"/>
    <property type="evidence" value="ECO:0007669"/>
    <property type="project" value="TreeGrafter"/>
</dbReference>
<dbReference type="GO" id="GO:0000407">
    <property type="term" value="C:phagophore assembly site"/>
    <property type="evidence" value="ECO:0007669"/>
    <property type="project" value="UniProtKB-SubCell"/>
</dbReference>
<evidence type="ECO:0000313" key="14">
    <source>
        <dbReference type="EMBL" id="KAJ2925381.1"/>
    </source>
</evidence>
<dbReference type="InterPro" id="IPR046792">
    <property type="entry name" value="Peptidase_C54_cat"/>
</dbReference>
<evidence type="ECO:0000256" key="2">
    <source>
        <dbReference type="ARBA" id="ARBA00010958"/>
    </source>
</evidence>
<evidence type="ECO:0000256" key="4">
    <source>
        <dbReference type="ARBA" id="ARBA00022490"/>
    </source>
</evidence>
<comment type="subcellular location">
    <subcellularLocation>
        <location evidence="11">Nucleus</location>
    </subcellularLocation>
    <subcellularLocation>
        <location evidence="11">Cytoplasm</location>
    </subcellularLocation>
    <subcellularLocation>
        <location evidence="1">Preautophagosomal structure</location>
    </subcellularLocation>
</comment>